<dbReference type="AlphaFoldDB" id="A0A9D1VXL0"/>
<feature type="region of interest" description="Disordered" evidence="5">
    <location>
        <begin position="125"/>
        <end position="151"/>
    </location>
</feature>
<evidence type="ECO:0000259" key="6">
    <source>
        <dbReference type="Pfam" id="PF13476"/>
    </source>
</evidence>
<dbReference type="InterPro" id="IPR038729">
    <property type="entry name" value="Rad50/SbcC_AAA"/>
</dbReference>
<evidence type="ECO:0000256" key="5">
    <source>
        <dbReference type="SAM" id="MobiDB-lite"/>
    </source>
</evidence>
<organism evidence="7 8">
    <name type="scientific">Candidatus Mediterraneibacter caccavium</name>
    <dbReference type="NCBI Taxonomy" id="2838661"/>
    <lineage>
        <taxon>Bacteria</taxon>
        <taxon>Bacillati</taxon>
        <taxon>Bacillota</taxon>
        <taxon>Clostridia</taxon>
        <taxon>Lachnospirales</taxon>
        <taxon>Lachnospiraceae</taxon>
        <taxon>Mediterraneibacter</taxon>
    </lineage>
</organism>
<evidence type="ECO:0000256" key="3">
    <source>
        <dbReference type="ARBA" id="ARBA00013368"/>
    </source>
</evidence>
<keyword evidence="4" id="KW-0175">Coiled coil</keyword>
<dbReference type="PROSITE" id="PS00675">
    <property type="entry name" value="SIGMA54_INTERACT_1"/>
    <property type="match status" value="1"/>
</dbReference>
<dbReference type="SUPFAM" id="SSF52540">
    <property type="entry name" value="P-loop containing nucleoside triphosphate hydrolases"/>
    <property type="match status" value="1"/>
</dbReference>
<feature type="region of interest" description="Disordered" evidence="5">
    <location>
        <begin position="733"/>
        <end position="760"/>
    </location>
</feature>
<name>A0A9D1VXL0_9FIRM</name>
<dbReference type="GO" id="GO:0016887">
    <property type="term" value="F:ATP hydrolysis activity"/>
    <property type="evidence" value="ECO:0007669"/>
    <property type="project" value="InterPro"/>
</dbReference>
<gene>
    <name evidence="7" type="ORF">H9981_06735</name>
</gene>
<dbReference type="GO" id="GO:0006302">
    <property type="term" value="P:double-strand break repair"/>
    <property type="evidence" value="ECO:0007669"/>
    <property type="project" value="InterPro"/>
</dbReference>
<evidence type="ECO:0000256" key="4">
    <source>
        <dbReference type="SAM" id="Coils"/>
    </source>
</evidence>
<evidence type="ECO:0000313" key="8">
    <source>
        <dbReference type="Proteomes" id="UP000824243"/>
    </source>
</evidence>
<evidence type="ECO:0000313" key="7">
    <source>
        <dbReference type="EMBL" id="HIX48691.1"/>
    </source>
</evidence>
<feature type="coiled-coil region" evidence="4">
    <location>
        <begin position="573"/>
        <end position="628"/>
    </location>
</feature>
<dbReference type="InterPro" id="IPR025662">
    <property type="entry name" value="Sigma_54_int_dom_ATP-bd_1"/>
</dbReference>
<evidence type="ECO:0000256" key="1">
    <source>
        <dbReference type="ARBA" id="ARBA00006930"/>
    </source>
</evidence>
<dbReference type="Pfam" id="PF13476">
    <property type="entry name" value="AAA_23"/>
    <property type="match status" value="1"/>
</dbReference>
<protein>
    <recommendedName>
        <fullName evidence="3">Nuclease SbcCD subunit C</fullName>
    </recommendedName>
</protein>
<proteinExistence type="inferred from homology"/>
<feature type="coiled-coil region" evidence="4">
    <location>
        <begin position="260"/>
        <end position="328"/>
    </location>
</feature>
<accession>A0A9D1VXL0</accession>
<dbReference type="InterPro" id="IPR027417">
    <property type="entry name" value="P-loop_NTPase"/>
</dbReference>
<feature type="coiled-coil region" evidence="4">
    <location>
        <begin position="383"/>
        <end position="503"/>
    </location>
</feature>
<comment type="caution">
    <text evidence="7">The sequence shown here is derived from an EMBL/GenBank/DDBJ whole genome shotgun (WGS) entry which is preliminary data.</text>
</comment>
<comment type="similarity">
    <text evidence="1">Belongs to the SMC family. SbcC subfamily.</text>
</comment>
<dbReference type="Proteomes" id="UP000824243">
    <property type="component" value="Unassembled WGS sequence"/>
</dbReference>
<reference evidence="7" key="2">
    <citation type="submission" date="2021-04" db="EMBL/GenBank/DDBJ databases">
        <authorList>
            <person name="Gilroy R."/>
        </authorList>
    </citation>
    <scope>NUCLEOTIDE SEQUENCE</scope>
    <source>
        <strain evidence="7">ChiSjej5B23-15282</strain>
    </source>
</reference>
<reference evidence="7" key="1">
    <citation type="journal article" date="2021" name="PeerJ">
        <title>Extensive microbial diversity within the chicken gut microbiome revealed by metagenomics and culture.</title>
        <authorList>
            <person name="Gilroy R."/>
            <person name="Ravi A."/>
            <person name="Getino M."/>
            <person name="Pursley I."/>
            <person name="Horton D.L."/>
            <person name="Alikhan N.F."/>
            <person name="Baker D."/>
            <person name="Gharbi K."/>
            <person name="Hall N."/>
            <person name="Watson M."/>
            <person name="Adriaenssens E.M."/>
            <person name="Foster-Nyarko E."/>
            <person name="Jarju S."/>
            <person name="Secka A."/>
            <person name="Antonio M."/>
            <person name="Oren A."/>
            <person name="Chaudhuri R.R."/>
            <person name="La Ragione R."/>
            <person name="Hildebrand F."/>
            <person name="Pallen M.J."/>
        </authorList>
    </citation>
    <scope>NUCLEOTIDE SEQUENCE</scope>
    <source>
        <strain evidence="7">ChiSjej5B23-15282</strain>
    </source>
</reference>
<comment type="subunit">
    <text evidence="2">Heterodimer of SbcC and SbcD.</text>
</comment>
<feature type="domain" description="Rad50/SbcC-type AAA" evidence="6">
    <location>
        <begin position="5"/>
        <end position="237"/>
    </location>
</feature>
<dbReference type="Gene3D" id="3.40.50.300">
    <property type="entry name" value="P-loop containing nucleotide triphosphate hydrolases"/>
    <property type="match status" value="2"/>
</dbReference>
<dbReference type="PANTHER" id="PTHR32114">
    <property type="entry name" value="ABC TRANSPORTER ABCH.3"/>
    <property type="match status" value="1"/>
</dbReference>
<dbReference type="EMBL" id="DXFA01000118">
    <property type="protein sequence ID" value="HIX48691.1"/>
    <property type="molecule type" value="Genomic_DNA"/>
</dbReference>
<dbReference type="PANTHER" id="PTHR32114:SF2">
    <property type="entry name" value="ABC TRANSPORTER ABCH.3"/>
    <property type="match status" value="1"/>
</dbReference>
<sequence length="1085" mass="122694">MRPLRLTMQAFGSYGKRTVIDFEQTNQNLFLITGDTGAGKTTIFDAIVFALYGEASSGMNKKNGTELQSQYVDAGTEPYVELVFAEGAGDGRGEDTKTNAEAYAEKYREKYTVRRVPRHVRPLKRGTGVKEESESVSLTMPDGTEYPQKETDRKLEEIVGLTKSQFMQVAMIAQGEFMELLRAKSDDKKLIFRKLFHTELYAKIVEELGKRRREKQQEMGQIRTVCQTEVSHIDVPEDDEQAEELNGLKKRIVSSDRLSAADMERLLDGLERLCEVLKERCGQAQKEYDGAERNYLEKRDAHTAGLQLLKRFEELEQAEQELARCAAEEAGIRTAEEKARKISRAYEIRSVYERYLDAARTLENTGKNLAEQEAALPVLTETCRAAQGEAESAKEELALEIQKFTQVSERVQKSLDIFSRLRQAEKEVSLAQEACRRVEREADDAQKKMQALEENERQWRSQAESLAQAEIRQERWQAECAKAEALGKDIEAAKTSAKEVQAQRNTADRARHDFAGASSIYETKNQEYETARRIFLNEQAGLIAREQLRPGEPCPVCGSLDHPRPCEIKEEHRDLSREALDAAEREVGRLRQEQEKAASAAQAATALLEEKEKSLREELLRLRQKLSETLPANEELQAFGEAKTLGQAEEMLGVWKKSLDREGGRLAEDLKTLKELRGYLLGIGEKKAAQKTAAEEAARKAVDAKTAFAAKQAEFKHLESSRDYQSEAEARAELAGAEERRKKAESVSGAVEEKAQKAESARAKAEALISRYRSELPLQEKECVQRKDSYEAVMEEKDLSEAEWKELTESYTRDDAETLQGQADAWQKRKTAAVSRRDAAKAAAEGQERPVPEDLKQAAETAENEMKDARAHLEEVRNYYKTDVAVYESLKPVMEERGKIMEEHRRLDELYNLLSGNVTGSRMDIETYVQRCYLERILYAANRRFDEMSAGQFELRMFDIDKAGKGKNRGLDLMVYSTVTGKEREVRTLSGGESFMAALCLALGMADQIQESAASVNLDMMFIDEGFGSLDEHSRDKAVRVLQEMAGGSRLIGIISHVTELKQEIEDQLIVRKDEEGSHVRWQIS</sequence>
<evidence type="ECO:0000256" key="2">
    <source>
        <dbReference type="ARBA" id="ARBA00011322"/>
    </source>
</evidence>
<dbReference type="Pfam" id="PF13558">
    <property type="entry name" value="SbcC_Walker_B"/>
    <property type="match status" value="1"/>
</dbReference>